<accession>A0ABV8UX54</accession>
<dbReference type="EMBL" id="JBHSEF010000021">
    <property type="protein sequence ID" value="MFC4355015.1"/>
    <property type="molecule type" value="Genomic_DNA"/>
</dbReference>
<organism evidence="2 3">
    <name type="scientific">Chryseomicrobium palamuruense</name>
    <dbReference type="NCBI Taxonomy" id="682973"/>
    <lineage>
        <taxon>Bacteria</taxon>
        <taxon>Bacillati</taxon>
        <taxon>Bacillota</taxon>
        <taxon>Bacilli</taxon>
        <taxon>Bacillales</taxon>
        <taxon>Caryophanaceae</taxon>
        <taxon>Chryseomicrobium</taxon>
    </lineage>
</organism>
<evidence type="ECO:0000313" key="2">
    <source>
        <dbReference type="EMBL" id="MFC4355015.1"/>
    </source>
</evidence>
<keyword evidence="1" id="KW-0812">Transmembrane</keyword>
<sequence>MSTKHEDQKPFNDVMDHLNKVEGYPVRKAKNLPRPIQWIGYFMAGGIVLIILGMVINLFM</sequence>
<keyword evidence="1" id="KW-1133">Transmembrane helix</keyword>
<name>A0ABV8UX54_9BACL</name>
<dbReference type="Proteomes" id="UP001595733">
    <property type="component" value="Unassembled WGS sequence"/>
</dbReference>
<reference evidence="3" key="1">
    <citation type="journal article" date="2019" name="Int. J. Syst. Evol. Microbiol.">
        <title>The Global Catalogue of Microorganisms (GCM) 10K type strain sequencing project: providing services to taxonomists for standard genome sequencing and annotation.</title>
        <authorList>
            <consortium name="The Broad Institute Genomics Platform"/>
            <consortium name="The Broad Institute Genome Sequencing Center for Infectious Disease"/>
            <person name="Wu L."/>
            <person name="Ma J."/>
        </authorList>
    </citation>
    <scope>NUCLEOTIDE SEQUENCE [LARGE SCALE GENOMIC DNA]</scope>
    <source>
        <strain evidence="3">CCUG 50353</strain>
    </source>
</reference>
<comment type="caution">
    <text evidence="2">The sequence shown here is derived from an EMBL/GenBank/DDBJ whole genome shotgun (WGS) entry which is preliminary data.</text>
</comment>
<evidence type="ECO:0000313" key="3">
    <source>
        <dbReference type="Proteomes" id="UP001595733"/>
    </source>
</evidence>
<keyword evidence="3" id="KW-1185">Reference proteome</keyword>
<evidence type="ECO:0000256" key="1">
    <source>
        <dbReference type="SAM" id="Phobius"/>
    </source>
</evidence>
<dbReference type="RefSeq" id="WP_378141323.1">
    <property type="nucleotide sequence ID" value="NZ_JBHSEF010000021.1"/>
</dbReference>
<protein>
    <recommendedName>
        <fullName evidence="4">Amino acid transporter</fullName>
    </recommendedName>
</protein>
<proteinExistence type="predicted"/>
<gene>
    <name evidence="2" type="ORF">ACFO0S_08145</name>
</gene>
<feature type="transmembrane region" description="Helical" evidence="1">
    <location>
        <begin position="38"/>
        <end position="59"/>
    </location>
</feature>
<keyword evidence="1" id="KW-0472">Membrane</keyword>
<evidence type="ECO:0008006" key="4">
    <source>
        <dbReference type="Google" id="ProtNLM"/>
    </source>
</evidence>